<reference evidence="2" key="1">
    <citation type="submission" date="2014-05" db="EMBL/GenBank/DDBJ databases">
        <title>The transcriptome of the halophilic microalga Tetraselmis sp. GSL018 isolated from the Great Salt Lake, Utah.</title>
        <authorList>
            <person name="Jinkerson R.E."/>
            <person name="D'Adamo S."/>
            <person name="Posewitz M.C."/>
        </authorList>
    </citation>
    <scope>NUCLEOTIDE SEQUENCE</scope>
    <source>
        <strain evidence="2">GSL018</strain>
    </source>
</reference>
<name>A0A061QNJ6_9CHLO</name>
<proteinExistence type="predicted"/>
<gene>
    <name evidence="3" type="ORF">TSPGSL018_14602</name>
    <name evidence="2" type="ORF">TSPGSL018_26669</name>
    <name evidence="4" type="ORF">TSPGSL018_3996</name>
</gene>
<sequence length="173" mass="19456">MSSGLRCIVDQEVSDKWWLSEGSESDTSSDETPKPLTEEDKDRLLYDPEIDDKDAAWVASQRMQRASDAILNCPGCFTTLCLDCQKHVSYENQWRAMSTMNCKITSRNYEANCSSLEVGPVGRKRKAKGESSCPPTKQQHNVRVVECEVCDTEVGVIDEEGVYHFFNVFPSTA</sequence>
<dbReference type="EMBL" id="GBEZ01001838">
    <property type="protein sequence ID" value="JAC83169.1"/>
    <property type="molecule type" value="Transcribed_RNA"/>
</dbReference>
<dbReference type="AlphaFoldDB" id="A0A061QNJ6"/>
<protein>
    <submittedName>
        <fullName evidence="2">E2f-associated phospho</fullName>
    </submittedName>
</protein>
<dbReference type="PANTHER" id="PTHR15967">
    <property type="entry name" value="E2F-ASSOCIATED PHOSPHOPROTEIN"/>
    <property type="match status" value="1"/>
</dbReference>
<dbReference type="EMBL" id="GBEZ01025853">
    <property type="protein sequence ID" value="JAC61283.1"/>
    <property type="molecule type" value="Transcribed_RNA"/>
</dbReference>
<evidence type="ECO:0000313" key="2">
    <source>
        <dbReference type="EMBL" id="JAC61283.1"/>
    </source>
</evidence>
<organism evidence="2">
    <name type="scientific">Tetraselmis sp. GSL018</name>
    <dbReference type="NCBI Taxonomy" id="582737"/>
    <lineage>
        <taxon>Eukaryota</taxon>
        <taxon>Viridiplantae</taxon>
        <taxon>Chlorophyta</taxon>
        <taxon>core chlorophytes</taxon>
        <taxon>Chlorodendrophyceae</taxon>
        <taxon>Chlorodendrales</taxon>
        <taxon>Chlorodendraceae</taxon>
        <taxon>Tetraselmis</taxon>
    </lineage>
</organism>
<dbReference type="GO" id="GO:0005634">
    <property type="term" value="C:nucleus"/>
    <property type="evidence" value="ECO:0007669"/>
    <property type="project" value="TreeGrafter"/>
</dbReference>
<accession>A0A061QNJ6</accession>
<dbReference type="EMBL" id="GBEZ01020639">
    <property type="protein sequence ID" value="JAC66046.1"/>
    <property type="molecule type" value="Transcribed_RNA"/>
</dbReference>
<dbReference type="PANTHER" id="PTHR15967:SF0">
    <property type="entry name" value="E2F-ASSOCIATED PHOSPHOPROTEIN"/>
    <property type="match status" value="1"/>
</dbReference>
<feature type="region of interest" description="Disordered" evidence="1">
    <location>
        <begin position="18"/>
        <end position="43"/>
    </location>
</feature>
<evidence type="ECO:0000313" key="4">
    <source>
        <dbReference type="EMBL" id="JAC83169.1"/>
    </source>
</evidence>
<evidence type="ECO:0000256" key="1">
    <source>
        <dbReference type="SAM" id="MobiDB-lite"/>
    </source>
</evidence>
<evidence type="ECO:0000313" key="3">
    <source>
        <dbReference type="EMBL" id="JAC66046.1"/>
    </source>
</evidence>
<dbReference type="InterPro" id="IPR019370">
    <property type="entry name" value="E2F-assoc_phosphoprotein"/>
</dbReference>
<feature type="compositionally biased region" description="Basic and acidic residues" evidence="1">
    <location>
        <begin position="31"/>
        <end position="43"/>
    </location>
</feature>
<dbReference type="Pfam" id="PF10238">
    <property type="entry name" value="Eapp_C"/>
    <property type="match status" value="1"/>
</dbReference>